<dbReference type="GO" id="GO:0015204">
    <property type="term" value="F:urea transmembrane transporter activity"/>
    <property type="evidence" value="ECO:0007669"/>
    <property type="project" value="InterPro"/>
</dbReference>
<protein>
    <submittedName>
        <fullName evidence="9">Urea transporter</fullName>
    </submittedName>
</protein>
<dbReference type="RefSeq" id="WP_199601330.1">
    <property type="nucleotide sequence ID" value="NZ_JAEHJZ010000036.1"/>
</dbReference>
<feature type="transmembrane region" description="Helical" evidence="8">
    <location>
        <begin position="194"/>
        <end position="213"/>
    </location>
</feature>
<keyword evidence="5 8" id="KW-1133">Transmembrane helix</keyword>
<reference evidence="9 10" key="1">
    <citation type="submission" date="2020-09" db="EMBL/GenBank/DDBJ databases">
        <title>Draft genome of Gelidibacter salicanalis PAMC21136.</title>
        <authorList>
            <person name="Park H."/>
        </authorList>
    </citation>
    <scope>NUCLEOTIDE SEQUENCE [LARGE SCALE GENOMIC DNA]</scope>
    <source>
        <strain evidence="9 10">PAMC21136</strain>
    </source>
</reference>
<feature type="site" description="Important for channel permeability" evidence="7">
    <location>
        <position position="269"/>
    </location>
</feature>
<feature type="transmembrane region" description="Helical" evidence="8">
    <location>
        <begin position="165"/>
        <end position="187"/>
    </location>
</feature>
<dbReference type="InterPro" id="IPR004937">
    <property type="entry name" value="Urea_transporter"/>
</dbReference>
<evidence type="ECO:0000313" key="10">
    <source>
        <dbReference type="Proteomes" id="UP000662373"/>
    </source>
</evidence>
<dbReference type="PANTHER" id="PTHR10464:SF4">
    <property type="entry name" value="UREA TRANSPORTER"/>
    <property type="match status" value="1"/>
</dbReference>
<feature type="transmembrane region" description="Helical" evidence="8">
    <location>
        <begin position="219"/>
        <end position="237"/>
    </location>
</feature>
<dbReference type="Pfam" id="PF03253">
    <property type="entry name" value="UT"/>
    <property type="match status" value="1"/>
</dbReference>
<accession>A0A934KZ20</accession>
<organism evidence="9 10">
    <name type="scientific">Gelidibacter salicanalis</name>
    <dbReference type="NCBI Taxonomy" id="291193"/>
    <lineage>
        <taxon>Bacteria</taxon>
        <taxon>Pseudomonadati</taxon>
        <taxon>Bacteroidota</taxon>
        <taxon>Flavobacteriia</taxon>
        <taxon>Flavobacteriales</taxon>
        <taxon>Flavobacteriaceae</taxon>
        <taxon>Gelidibacter</taxon>
    </lineage>
</organism>
<evidence type="ECO:0000256" key="8">
    <source>
        <dbReference type="SAM" id="Phobius"/>
    </source>
</evidence>
<dbReference type="InterPro" id="IPR029020">
    <property type="entry name" value="Ammonium/urea_transptr"/>
</dbReference>
<proteinExistence type="inferred from homology"/>
<keyword evidence="6 8" id="KW-0472">Membrane</keyword>
<dbReference type="PIRSF" id="PIRSF016502">
    <property type="entry name" value="Urea_transporter"/>
    <property type="match status" value="1"/>
</dbReference>
<comment type="caution">
    <text evidence="9">The sequence shown here is derived from an EMBL/GenBank/DDBJ whole genome shotgun (WGS) entry which is preliminary data.</text>
</comment>
<feature type="transmembrane region" description="Helical" evidence="8">
    <location>
        <begin position="94"/>
        <end position="114"/>
    </location>
</feature>
<feature type="transmembrane region" description="Helical" evidence="8">
    <location>
        <begin position="267"/>
        <end position="286"/>
    </location>
</feature>
<comment type="similarity">
    <text evidence="2">Belongs to the urea transporter family.</text>
</comment>
<feature type="transmembrane region" description="Helical" evidence="8">
    <location>
        <begin position="121"/>
        <end position="145"/>
    </location>
</feature>
<name>A0A934KZ20_9FLAO</name>
<dbReference type="Gene3D" id="1.10.3430.10">
    <property type="entry name" value="Ammonium transporter AmtB like domains"/>
    <property type="match status" value="1"/>
</dbReference>
<evidence type="ECO:0000256" key="2">
    <source>
        <dbReference type="ARBA" id="ARBA00005914"/>
    </source>
</evidence>
<dbReference type="AlphaFoldDB" id="A0A934KZ20"/>
<feature type="transmembrane region" description="Helical" evidence="8">
    <location>
        <begin position="24"/>
        <end position="53"/>
    </location>
</feature>
<keyword evidence="10" id="KW-1185">Reference proteome</keyword>
<evidence type="ECO:0000313" key="9">
    <source>
        <dbReference type="EMBL" id="MBJ7882010.1"/>
    </source>
</evidence>
<dbReference type="EMBL" id="JAEHJZ010000036">
    <property type="protein sequence ID" value="MBJ7882010.1"/>
    <property type="molecule type" value="Genomic_DNA"/>
</dbReference>
<gene>
    <name evidence="9" type="ORF">JEM65_15345</name>
</gene>
<dbReference type="GO" id="GO:0005886">
    <property type="term" value="C:plasma membrane"/>
    <property type="evidence" value="ECO:0007669"/>
    <property type="project" value="UniProtKB-SubCell"/>
</dbReference>
<dbReference type="PANTHER" id="PTHR10464">
    <property type="entry name" value="UREA TRANSPORTER"/>
    <property type="match status" value="1"/>
</dbReference>
<feature type="transmembrane region" description="Helical" evidence="8">
    <location>
        <begin position="65"/>
        <end position="88"/>
    </location>
</feature>
<feature type="transmembrane region" description="Helical" evidence="8">
    <location>
        <begin position="244"/>
        <end position="261"/>
    </location>
</feature>
<keyword evidence="3" id="KW-1003">Cell membrane</keyword>
<comment type="subcellular location">
    <subcellularLocation>
        <location evidence="1">Cell membrane</location>
        <topology evidence="1">Multi-pass membrane protein</topology>
    </subcellularLocation>
</comment>
<keyword evidence="4 8" id="KW-0812">Transmembrane</keyword>
<evidence type="ECO:0000256" key="7">
    <source>
        <dbReference type="PIRSR" id="PIRSR016502-1"/>
    </source>
</evidence>
<evidence type="ECO:0000256" key="1">
    <source>
        <dbReference type="ARBA" id="ARBA00004651"/>
    </source>
</evidence>
<evidence type="ECO:0000256" key="5">
    <source>
        <dbReference type="ARBA" id="ARBA00022989"/>
    </source>
</evidence>
<evidence type="ECO:0000256" key="6">
    <source>
        <dbReference type="ARBA" id="ARBA00023136"/>
    </source>
</evidence>
<dbReference type="Proteomes" id="UP000662373">
    <property type="component" value="Unassembled WGS sequence"/>
</dbReference>
<evidence type="ECO:0000256" key="3">
    <source>
        <dbReference type="ARBA" id="ARBA00022475"/>
    </source>
</evidence>
<sequence>MGISKFIKTSFVGVGQIFLQDNGWAGVLITIGMFFSHWALGVACILGAIVGTITAKLLKYKEEDILFGLYGFNGSLAFMCAIFTYGLVDASSPIIWIIGGVSAIISTVVMNLFVRNGKVAYTFPFVVTCWVTCWGFSHFGVMGLVQTTPALPDYTSTIAAIQSPFFAWAEVNFGAHFITGILIFLGIAIANPPAAMYATVAATVGALFAHYILGIDANTLANGIYGFSPILVACAFVGPKIADFLYVIIGTLLAVLIHYAFSQFIATYTIGFIIASWIMLVVRANVDKSNPDTTKLVRMMNP</sequence>
<evidence type="ECO:0000256" key="4">
    <source>
        <dbReference type="ARBA" id="ARBA00022692"/>
    </source>
</evidence>